<dbReference type="AlphaFoldDB" id="M2RQG1"/>
<dbReference type="InterPro" id="IPR000911">
    <property type="entry name" value="Ribosomal_uL11"/>
</dbReference>
<dbReference type="PANTHER" id="PTHR31001:SF40">
    <property type="entry name" value="ZN(II)2CYS6 TRANSCRIPTION FACTOR (EUROFUNG)"/>
    <property type="match status" value="1"/>
</dbReference>
<dbReference type="GO" id="GO:0002181">
    <property type="term" value="P:cytoplasmic translation"/>
    <property type="evidence" value="ECO:0007669"/>
    <property type="project" value="UniProtKB-ARBA"/>
</dbReference>
<dbReference type="SMART" id="SM00649">
    <property type="entry name" value="RL11"/>
    <property type="match status" value="1"/>
</dbReference>
<comment type="function">
    <text evidence="1">Component of the ribosome, a large ribonucleoprotein complex responsible for the synthesis of proteins in the cell. The small ribosomal subunit (SSU) binds messenger RNAs (mRNAs) and translates the encoded message by selecting cognate aminoacyl-transfer RNA (tRNA) molecules. The large subunit (LSU) contains the ribosomal catalytic site termed the peptidyl transferase center (PTC), which catalyzes the formation of peptide bonds, thereby polymerizing the amino acids delivered by tRNAs into a polypeptide chain. The nascent polypeptides leave the ribosome through a tunnel in the LSU and interact with protein factors that function in enzymatic processing, targeting, and the membrane insertion of nascent chains at the exit of the ribosomal tunnel.</text>
</comment>
<evidence type="ECO:0000256" key="2">
    <source>
        <dbReference type="ARBA" id="ARBA00004123"/>
    </source>
</evidence>
<dbReference type="InterPro" id="IPR036796">
    <property type="entry name" value="Ribosomal_uL11_N_sf"/>
</dbReference>
<dbReference type="PANTHER" id="PTHR31001">
    <property type="entry name" value="UNCHARACTERIZED TRANSCRIPTIONAL REGULATORY PROTEIN"/>
    <property type="match status" value="1"/>
</dbReference>
<dbReference type="InterPro" id="IPR020784">
    <property type="entry name" value="Ribosomal_uL11_N"/>
</dbReference>
<dbReference type="GO" id="GO:0006351">
    <property type="term" value="P:DNA-templated transcription"/>
    <property type="evidence" value="ECO:0007669"/>
    <property type="project" value="InterPro"/>
</dbReference>
<dbReference type="CDD" id="cd00067">
    <property type="entry name" value="GAL4"/>
    <property type="match status" value="1"/>
</dbReference>
<dbReference type="Gene3D" id="1.10.10.250">
    <property type="entry name" value="Ribosomal protein L11, C-terminal domain"/>
    <property type="match status" value="1"/>
</dbReference>
<dbReference type="InterPro" id="IPR020783">
    <property type="entry name" value="Ribosomal_uL11_C"/>
</dbReference>
<evidence type="ECO:0000313" key="12">
    <source>
        <dbReference type="Proteomes" id="UP000016934"/>
    </source>
</evidence>
<dbReference type="InterPro" id="IPR036864">
    <property type="entry name" value="Zn2-C6_fun-type_DNA-bd_sf"/>
</dbReference>
<dbReference type="GO" id="GO:0003735">
    <property type="term" value="F:structural constituent of ribosome"/>
    <property type="evidence" value="ECO:0007669"/>
    <property type="project" value="InterPro"/>
</dbReference>
<evidence type="ECO:0000256" key="4">
    <source>
        <dbReference type="ARBA" id="ARBA00022723"/>
    </source>
</evidence>
<dbReference type="InterPro" id="IPR036769">
    <property type="entry name" value="Ribosomal_uL11_C_sf"/>
</dbReference>
<dbReference type="GO" id="GO:0003677">
    <property type="term" value="F:DNA binding"/>
    <property type="evidence" value="ECO:0007669"/>
    <property type="project" value="InterPro"/>
</dbReference>
<keyword evidence="12" id="KW-1185">Reference proteome</keyword>
<sequence length="992" mass="110699">MSSASLPSLDGTQWPSQLPGFERKTAQGQPRVRRRNRLITSCLECRRRKLKCDKAQPCTHCTKNSRACVFIAQGLDPDAQAKLAEVKEQMGMLERSLEEGVVRKTDSNSRGPYDFSKLSALPGQIHQSDQEEDEDTKDLRPTGFATEDATYYEDEDDTNDDIVDLGFRMGKIRITERIGGLVRPKFSDELAQHIKEMPLRETPSQPTIEEDPTWLAPSKDYVAPSSNFMLASGLDNASLVSYLPARFIVDKLIAHYWVAVHVVARVVHRPSFERQYQNFWIRVNMGMEPRSSFQAVLFAAMLSSVVSMSEEKVQAEYQVDKPTLVNSFREGTEAALAKANFLRTTKLETIQAFVMYLIPLCRNEVSRAHSALTGSLIRLAECMGLHRDPTSYSSSPIEIQVRRLVWYQICFLDLRTCEAVGPRPQIRLDDFDTRFPLNIDDDDLDRAERGEPGIDVSKDSIRFTDMTISRMRFEAYEMHRYLWNERPKLDQKRTGGKNDVTITSILSRVQSFLAAMEKKYVPMLSKSNALHVLASELHGIVSNRLYVSILQKYISSVRSRMPERLRQLVMSAATLILEHGMAIEQHPILSRWSWIVGALHQHHCALLLISEVNMSKPDPIIEQRIWRCLDYSLDLPPGLSNEEKTKSVLSELVGKTKKYSDMKRVRAPNNAQSVPNAPPQSRQQPQEDQVYRQKVSPPPVTCVGPPPHSMEEGLPAQLPVQPARPPTLQHGSSLGPRVNNFPGAIPSVDWGTIDLPASVPVAQPPVYNDYVPNPVGAYPPSMDHYSGGNNSSPNSATYGTTPQSSSSNPMDAINEIDWNDVEKMFGSAQMDFDPSEVKVIHLRATGGEVGASSALAPKIGPLGLSPKKVGEDIAKATGDWKGLRVTVKLTIQNRQAAVSVVPSASSLVIKALKEPPRDRKKEKNIKHTKSVPLDEIISIARTMRFKSMAKDLKGTTLEILGTAFSTGCKVDGRSPKDVSDDIRAGEIEIPEE</sequence>
<dbReference type="PROSITE" id="PS00463">
    <property type="entry name" value="ZN2_CY6_FUNGAL_1"/>
    <property type="match status" value="1"/>
</dbReference>
<feature type="compositionally biased region" description="Pro residues" evidence="9">
    <location>
        <begin position="696"/>
        <end position="708"/>
    </location>
</feature>
<dbReference type="RefSeq" id="XP_007696323.1">
    <property type="nucleotide sequence ID" value="XM_007698133.1"/>
</dbReference>
<dbReference type="InterPro" id="IPR001138">
    <property type="entry name" value="Zn2Cys6_DnaBD"/>
</dbReference>
<dbReference type="Proteomes" id="UP000016934">
    <property type="component" value="Unassembled WGS sequence"/>
</dbReference>
<keyword evidence="4" id="KW-0479">Metal-binding</keyword>
<dbReference type="SMART" id="SM00066">
    <property type="entry name" value="GAL4"/>
    <property type="match status" value="1"/>
</dbReference>
<evidence type="ECO:0000256" key="3">
    <source>
        <dbReference type="ARBA" id="ARBA00010537"/>
    </source>
</evidence>
<dbReference type="STRING" id="665912.M2RQG1"/>
<dbReference type="GO" id="GO:0000027">
    <property type="term" value="P:ribosomal large subunit assembly"/>
    <property type="evidence" value="ECO:0007669"/>
    <property type="project" value="UniProtKB-ARBA"/>
</dbReference>
<dbReference type="GO" id="GO:0008270">
    <property type="term" value="F:zinc ion binding"/>
    <property type="evidence" value="ECO:0007669"/>
    <property type="project" value="InterPro"/>
</dbReference>
<dbReference type="Pfam" id="PF03946">
    <property type="entry name" value="Ribosomal_L11_N"/>
    <property type="match status" value="1"/>
</dbReference>
<dbReference type="InterPro" id="IPR007219">
    <property type="entry name" value="XnlR_reg_dom"/>
</dbReference>
<comment type="subcellular location">
    <subcellularLocation>
        <location evidence="2">Nucleus</location>
    </subcellularLocation>
</comment>
<feature type="region of interest" description="Disordered" evidence="9">
    <location>
        <begin position="970"/>
        <end position="992"/>
    </location>
</feature>
<proteinExistence type="inferred from homology"/>
<dbReference type="GO" id="GO:0000981">
    <property type="term" value="F:DNA-binding transcription factor activity, RNA polymerase II-specific"/>
    <property type="evidence" value="ECO:0007669"/>
    <property type="project" value="InterPro"/>
</dbReference>
<protein>
    <recommendedName>
        <fullName evidence="10">Zn(2)-C6 fungal-type domain-containing protein</fullName>
    </recommendedName>
</protein>
<dbReference type="InterPro" id="IPR050613">
    <property type="entry name" value="Sec_Metabolite_Reg"/>
</dbReference>
<evidence type="ECO:0000256" key="6">
    <source>
        <dbReference type="ARBA" id="ARBA00023242"/>
    </source>
</evidence>
<feature type="region of interest" description="Disordered" evidence="9">
    <location>
        <begin position="659"/>
        <end position="713"/>
    </location>
</feature>
<comment type="similarity">
    <text evidence="3 8">Belongs to the universal ribosomal protein uL11 family.</text>
</comment>
<organism evidence="11 12">
    <name type="scientific">Cochliobolus sativus (strain ND90Pr / ATCC 201652)</name>
    <name type="common">Common root rot and spot blotch fungus</name>
    <name type="synonym">Bipolaris sorokiniana</name>
    <dbReference type="NCBI Taxonomy" id="665912"/>
    <lineage>
        <taxon>Eukaryota</taxon>
        <taxon>Fungi</taxon>
        <taxon>Dikarya</taxon>
        <taxon>Ascomycota</taxon>
        <taxon>Pezizomycotina</taxon>
        <taxon>Dothideomycetes</taxon>
        <taxon>Pleosporomycetidae</taxon>
        <taxon>Pleosporales</taxon>
        <taxon>Pleosporineae</taxon>
        <taxon>Pleosporaceae</taxon>
        <taxon>Bipolaris</taxon>
    </lineage>
</organism>
<feature type="region of interest" description="Disordered" evidence="9">
    <location>
        <begin position="778"/>
        <end position="809"/>
    </location>
</feature>
<dbReference type="FunFam" id="1.10.10.250:FF:000002">
    <property type="entry name" value="60S ribosomal protein L12"/>
    <property type="match status" value="1"/>
</dbReference>
<feature type="domain" description="Zn(2)-C6 fungal-type" evidence="10">
    <location>
        <begin position="41"/>
        <end position="70"/>
    </location>
</feature>
<evidence type="ECO:0000256" key="7">
    <source>
        <dbReference type="ARBA" id="ARBA00023274"/>
    </source>
</evidence>
<evidence type="ECO:0000256" key="9">
    <source>
        <dbReference type="SAM" id="MobiDB-lite"/>
    </source>
</evidence>
<dbReference type="Pfam" id="PF00172">
    <property type="entry name" value="Zn_clus"/>
    <property type="match status" value="1"/>
</dbReference>
<dbReference type="HOGENOM" id="CLU_004083_9_0_1"/>
<evidence type="ECO:0000256" key="8">
    <source>
        <dbReference type="RuleBase" id="RU003978"/>
    </source>
</evidence>
<keyword evidence="6" id="KW-0539">Nucleus</keyword>
<dbReference type="OrthoDB" id="424974at2759"/>
<dbReference type="GeneID" id="19130102"/>
<dbReference type="CDD" id="cd00349">
    <property type="entry name" value="Ribosomal_L11"/>
    <property type="match status" value="1"/>
</dbReference>
<dbReference type="Gene3D" id="4.10.240.10">
    <property type="entry name" value="Zn(2)-C6 fungal-type DNA-binding domain"/>
    <property type="match status" value="1"/>
</dbReference>
<dbReference type="Pfam" id="PF00298">
    <property type="entry name" value="Ribosomal_L11"/>
    <property type="match status" value="1"/>
</dbReference>
<dbReference type="Gene3D" id="3.30.1550.10">
    <property type="entry name" value="Ribosomal protein L11/L12, N-terminal domain"/>
    <property type="match status" value="1"/>
</dbReference>
<dbReference type="FunFam" id="3.30.1550.10:FF:000002">
    <property type="entry name" value="60S ribosomal protein L12"/>
    <property type="match status" value="1"/>
</dbReference>
<feature type="compositionally biased region" description="Polar residues" evidence="9">
    <location>
        <begin position="1"/>
        <end position="16"/>
    </location>
</feature>
<dbReference type="PROSITE" id="PS50048">
    <property type="entry name" value="ZN2_CY6_FUNGAL_2"/>
    <property type="match status" value="1"/>
</dbReference>
<feature type="compositionally biased region" description="Polar residues" evidence="9">
    <location>
        <begin position="787"/>
        <end position="809"/>
    </location>
</feature>
<evidence type="ECO:0000313" key="11">
    <source>
        <dbReference type="EMBL" id="EMD68809.1"/>
    </source>
</evidence>
<feature type="region of interest" description="Disordered" evidence="9">
    <location>
        <begin position="1"/>
        <end position="32"/>
    </location>
</feature>
<feature type="region of interest" description="Disordered" evidence="9">
    <location>
        <begin position="101"/>
        <end position="148"/>
    </location>
</feature>
<dbReference type="OMA" id="PMDAINE"/>
<reference evidence="11 12" key="1">
    <citation type="journal article" date="2012" name="PLoS Pathog.">
        <title>Diverse lifestyles and strategies of plant pathogenesis encoded in the genomes of eighteen Dothideomycetes fungi.</title>
        <authorList>
            <person name="Ohm R.A."/>
            <person name="Feau N."/>
            <person name="Henrissat B."/>
            <person name="Schoch C.L."/>
            <person name="Horwitz B.A."/>
            <person name="Barry K.W."/>
            <person name="Condon B.J."/>
            <person name="Copeland A.C."/>
            <person name="Dhillon B."/>
            <person name="Glaser F."/>
            <person name="Hesse C.N."/>
            <person name="Kosti I."/>
            <person name="LaButti K."/>
            <person name="Lindquist E.A."/>
            <person name="Lucas S."/>
            <person name="Salamov A.A."/>
            <person name="Bradshaw R.E."/>
            <person name="Ciuffetti L."/>
            <person name="Hamelin R.C."/>
            <person name="Kema G.H.J."/>
            <person name="Lawrence C."/>
            <person name="Scott J.A."/>
            <person name="Spatafora J.W."/>
            <person name="Turgeon B.G."/>
            <person name="de Wit P.J.G.M."/>
            <person name="Zhong S."/>
            <person name="Goodwin S.B."/>
            <person name="Grigoriev I.V."/>
        </authorList>
    </citation>
    <scope>NUCLEOTIDE SEQUENCE [LARGE SCALE GENOMIC DNA]</scope>
    <source>
        <strain evidence="12">ND90Pr / ATCC 201652</strain>
    </source>
</reference>
<dbReference type="EMBL" id="KB445638">
    <property type="protein sequence ID" value="EMD68809.1"/>
    <property type="molecule type" value="Genomic_DNA"/>
</dbReference>
<reference evidence="12" key="2">
    <citation type="journal article" date="2013" name="PLoS Genet.">
        <title>Comparative genome structure, secondary metabolite, and effector coding capacity across Cochliobolus pathogens.</title>
        <authorList>
            <person name="Condon B.J."/>
            <person name="Leng Y."/>
            <person name="Wu D."/>
            <person name="Bushley K.E."/>
            <person name="Ohm R.A."/>
            <person name="Otillar R."/>
            <person name="Martin J."/>
            <person name="Schackwitz W."/>
            <person name="Grimwood J."/>
            <person name="MohdZainudin N."/>
            <person name="Xue C."/>
            <person name="Wang R."/>
            <person name="Manning V.A."/>
            <person name="Dhillon B."/>
            <person name="Tu Z.J."/>
            <person name="Steffenson B.J."/>
            <person name="Salamov A."/>
            <person name="Sun H."/>
            <person name="Lowry S."/>
            <person name="LaButti K."/>
            <person name="Han J."/>
            <person name="Copeland A."/>
            <person name="Lindquist E."/>
            <person name="Barry K."/>
            <person name="Schmutz J."/>
            <person name="Baker S.E."/>
            <person name="Ciuffetti L.M."/>
            <person name="Grigoriev I.V."/>
            <person name="Zhong S."/>
            <person name="Turgeon B.G."/>
        </authorList>
    </citation>
    <scope>NUCLEOTIDE SEQUENCE [LARGE SCALE GENOMIC DNA]</scope>
    <source>
        <strain evidence="12">ND90Pr / ATCC 201652</strain>
    </source>
</reference>
<evidence type="ECO:0000259" key="10">
    <source>
        <dbReference type="PROSITE" id="PS50048"/>
    </source>
</evidence>
<gene>
    <name evidence="11" type="ORF">COCSADRAFT_109777</name>
</gene>
<name>M2RQG1_COCSN</name>
<feature type="compositionally biased region" description="Basic and acidic residues" evidence="9">
    <location>
        <begin position="970"/>
        <end position="986"/>
    </location>
</feature>
<dbReference type="HAMAP" id="MF_00736">
    <property type="entry name" value="Ribosomal_uL11"/>
    <property type="match status" value="1"/>
</dbReference>
<dbReference type="SMART" id="SM00906">
    <property type="entry name" value="Fungal_trans"/>
    <property type="match status" value="1"/>
</dbReference>
<dbReference type="SUPFAM" id="SSF46906">
    <property type="entry name" value="Ribosomal protein L11, C-terminal domain"/>
    <property type="match status" value="1"/>
</dbReference>
<dbReference type="SUPFAM" id="SSF54747">
    <property type="entry name" value="Ribosomal L11/L12e N-terminal domain"/>
    <property type="match status" value="1"/>
</dbReference>
<accession>M2RQG1</accession>
<dbReference type="GO" id="GO:1990904">
    <property type="term" value="C:ribonucleoprotein complex"/>
    <property type="evidence" value="ECO:0007669"/>
    <property type="project" value="UniProtKB-KW"/>
</dbReference>
<feature type="compositionally biased region" description="Polar residues" evidence="9">
    <location>
        <begin position="669"/>
        <end position="687"/>
    </location>
</feature>
<dbReference type="Pfam" id="PF04082">
    <property type="entry name" value="Fungal_trans"/>
    <property type="match status" value="1"/>
</dbReference>
<dbReference type="CDD" id="cd12148">
    <property type="entry name" value="fungal_TF_MHR"/>
    <property type="match status" value="1"/>
</dbReference>
<keyword evidence="5 8" id="KW-0689">Ribosomal protein</keyword>
<evidence type="ECO:0000256" key="1">
    <source>
        <dbReference type="ARBA" id="ARBA00004021"/>
    </source>
</evidence>
<dbReference type="SUPFAM" id="SSF57701">
    <property type="entry name" value="Zn2/Cys6 DNA-binding domain"/>
    <property type="match status" value="1"/>
</dbReference>
<dbReference type="GO" id="GO:0005840">
    <property type="term" value="C:ribosome"/>
    <property type="evidence" value="ECO:0007669"/>
    <property type="project" value="UniProtKB-KW"/>
</dbReference>
<evidence type="ECO:0000256" key="5">
    <source>
        <dbReference type="ARBA" id="ARBA00022980"/>
    </source>
</evidence>
<dbReference type="eggNOG" id="KOG0886">
    <property type="taxonomic scope" value="Eukaryota"/>
</dbReference>
<dbReference type="GO" id="GO:0005634">
    <property type="term" value="C:nucleus"/>
    <property type="evidence" value="ECO:0007669"/>
    <property type="project" value="UniProtKB-SubCell"/>
</dbReference>
<keyword evidence="7 8" id="KW-0687">Ribonucleoprotein</keyword>
<dbReference type="KEGG" id="bsc:COCSADRAFT_109777"/>